<feature type="compositionally biased region" description="Low complexity" evidence="2">
    <location>
        <begin position="122"/>
        <end position="156"/>
    </location>
</feature>
<proteinExistence type="inferred from homology"/>
<evidence type="ECO:0000256" key="1">
    <source>
        <dbReference type="ARBA" id="ARBA00006611"/>
    </source>
</evidence>
<evidence type="ECO:0000259" key="3">
    <source>
        <dbReference type="Pfam" id="PF00437"/>
    </source>
</evidence>
<gene>
    <name evidence="4" type="ORF">E4U02_09580</name>
</gene>
<dbReference type="InterPro" id="IPR027417">
    <property type="entry name" value="P-loop_NTPase"/>
</dbReference>
<dbReference type="EMBL" id="SPQB01000021">
    <property type="protein sequence ID" value="TFU32644.1"/>
    <property type="molecule type" value="Genomic_DNA"/>
</dbReference>
<dbReference type="Proteomes" id="UP000298358">
    <property type="component" value="Unassembled WGS sequence"/>
</dbReference>
<feature type="compositionally biased region" description="Basic and acidic residues" evidence="2">
    <location>
        <begin position="12"/>
        <end position="33"/>
    </location>
</feature>
<keyword evidence="5" id="KW-1185">Reference proteome</keyword>
<dbReference type="OrthoDB" id="9810761at2"/>
<dbReference type="Pfam" id="PF00437">
    <property type="entry name" value="T2SSE"/>
    <property type="match status" value="1"/>
</dbReference>
<feature type="compositionally biased region" description="Basic residues" evidence="2">
    <location>
        <begin position="59"/>
        <end position="69"/>
    </location>
</feature>
<comment type="caution">
    <text evidence="4">The sequence shown here is derived from an EMBL/GenBank/DDBJ whole genome shotgun (WGS) entry which is preliminary data.</text>
</comment>
<dbReference type="AlphaFoldDB" id="A0A4Y9FVR0"/>
<dbReference type="InterPro" id="IPR050921">
    <property type="entry name" value="T4SS_GSP_E_ATPase"/>
</dbReference>
<feature type="domain" description="Bacterial type II secretion system protein E" evidence="3">
    <location>
        <begin position="405"/>
        <end position="635"/>
    </location>
</feature>
<name>A0A4Y9FVR0_9MICO</name>
<dbReference type="SUPFAM" id="SSF52540">
    <property type="entry name" value="P-loop containing nucleoside triphosphate hydrolases"/>
    <property type="match status" value="1"/>
</dbReference>
<reference evidence="4 5" key="1">
    <citation type="submission" date="2019-03" db="EMBL/GenBank/DDBJ databases">
        <title>Diversity of the mouse oral microbiome.</title>
        <authorList>
            <person name="Joseph S."/>
            <person name="Aduse-Opoku J."/>
            <person name="Curtis M."/>
            <person name="Wade W."/>
            <person name="Hashim A."/>
        </authorList>
    </citation>
    <scope>NUCLEOTIDE SEQUENCE [LARGE SCALE GENOMIC DNA]</scope>
    <source>
        <strain evidence="4 5">P1012</strain>
    </source>
</reference>
<feature type="compositionally biased region" description="Low complexity" evidence="2">
    <location>
        <begin position="175"/>
        <end position="194"/>
    </location>
</feature>
<dbReference type="Gene3D" id="3.40.50.300">
    <property type="entry name" value="P-loop containing nucleotide triphosphate hydrolases"/>
    <property type="match status" value="1"/>
</dbReference>
<dbReference type="PANTHER" id="PTHR30486">
    <property type="entry name" value="TWITCHING MOTILITY PROTEIN PILT"/>
    <property type="match status" value="1"/>
</dbReference>
<feature type="region of interest" description="Disordered" evidence="2">
    <location>
        <begin position="1"/>
        <end position="201"/>
    </location>
</feature>
<dbReference type="GO" id="GO:0016887">
    <property type="term" value="F:ATP hydrolysis activity"/>
    <property type="evidence" value="ECO:0007669"/>
    <property type="project" value="InterPro"/>
</dbReference>
<evidence type="ECO:0000313" key="4">
    <source>
        <dbReference type="EMBL" id="TFU32644.1"/>
    </source>
</evidence>
<feature type="compositionally biased region" description="Low complexity" evidence="2">
    <location>
        <begin position="1"/>
        <end position="11"/>
    </location>
</feature>
<evidence type="ECO:0000256" key="2">
    <source>
        <dbReference type="SAM" id="MobiDB-lite"/>
    </source>
</evidence>
<accession>A0A4Y9FVR0</accession>
<sequence>MGAGRLAAGIDGADRARRVDGPARRGSSGDRRRLSCVADRADPWTPPRRLASVGSARSRPVHVPRRTRPPAHALCARAPDGAHGVRRDLRAARPARGGARVNDKSNTPAEAPPLSDLPFFRGAPGDAQNDGAQADGAQTEAAPAQPAQSAGAANLARAAEHLTRAGQRSSRRSPDAAAPAAAPAPAPAASEPASDTNPIRVQTVPASGSEWLAFAPHELLPSTRTVEPGPPGEPSALARPGASDGWKGSLEERSRLPWDEIDAITDEVSRALSQRLTDEPNLPEPQRVAIATEHIDDLIRTRVDAQTRAGDGVHSRWPARFQQAIRQAVLDAIFRLGRLQPLVDEDGVENIHINGFDDVWLSYADGRVVRHEYPVAESDEDLTRHINMLATRSGEGARSFTSASPRLHLDLPGGARLAAVAAPVAVRPTIVLRIHRLVDVTLDDLVERDTITRDAADFLAAAVRAGVSIVTSGFPGAGKTTLLRALADCIPADEKLVTIEMERELYLDKIPHRHPRVTSLEYRPGGGEPLPDGRLPGEITLEDLVYDTLRLDTQRFVVGEVRGPEIYAMMQAMQSGVGSLSTLHAASADDSIDRMSALMLSRGHNSTPTYAYRMIEQNIRLVVQIAKMTDPVTKRPRRAVTEIAEILPGESSNDGRPVASLVYRFDKRQRHLVRDTLPSPQLMETLHDVGYDGAGLRGGE</sequence>
<dbReference type="Gene3D" id="3.30.450.380">
    <property type="match status" value="1"/>
</dbReference>
<organism evidence="4 5">
    <name type="scientific">Microbacterium paludicola</name>
    <dbReference type="NCBI Taxonomy" id="300019"/>
    <lineage>
        <taxon>Bacteria</taxon>
        <taxon>Bacillati</taxon>
        <taxon>Actinomycetota</taxon>
        <taxon>Actinomycetes</taxon>
        <taxon>Micrococcales</taxon>
        <taxon>Microbacteriaceae</taxon>
        <taxon>Microbacterium</taxon>
    </lineage>
</organism>
<evidence type="ECO:0000313" key="5">
    <source>
        <dbReference type="Proteomes" id="UP000298358"/>
    </source>
</evidence>
<dbReference type="PANTHER" id="PTHR30486:SF6">
    <property type="entry name" value="TYPE IV PILUS RETRACTATION ATPASE PILT"/>
    <property type="match status" value="1"/>
</dbReference>
<protein>
    <submittedName>
        <fullName evidence="4">CpaF family protein</fullName>
    </submittedName>
</protein>
<dbReference type="InterPro" id="IPR001482">
    <property type="entry name" value="T2SS/T4SS_dom"/>
</dbReference>
<comment type="similarity">
    <text evidence="1">Belongs to the GSP E family.</text>
</comment>
<feature type="region of interest" description="Disordered" evidence="2">
    <location>
        <begin position="221"/>
        <end position="251"/>
    </location>
</feature>
<dbReference type="CDD" id="cd01130">
    <property type="entry name" value="VirB11-like_ATPase"/>
    <property type="match status" value="1"/>
</dbReference>